<name>A0A5C4W242_9ACTN</name>
<dbReference type="InterPro" id="IPR002656">
    <property type="entry name" value="Acyl_transf_3_dom"/>
</dbReference>
<accession>A0A5C4W242</accession>
<evidence type="ECO:0000259" key="1">
    <source>
        <dbReference type="Pfam" id="PF01757"/>
    </source>
</evidence>
<dbReference type="PANTHER" id="PTHR23028">
    <property type="entry name" value="ACETYLTRANSFERASE"/>
    <property type="match status" value="1"/>
</dbReference>
<dbReference type="EMBL" id="VDLX02000012">
    <property type="protein sequence ID" value="KAB8191570.1"/>
    <property type="molecule type" value="Genomic_DNA"/>
</dbReference>
<gene>
    <name evidence="2" type="ORF">FH608_030435</name>
</gene>
<feature type="domain" description="Acyltransferase 3" evidence="1">
    <location>
        <begin position="19"/>
        <end position="340"/>
    </location>
</feature>
<dbReference type="RefSeq" id="WP_139634071.1">
    <property type="nucleotide sequence ID" value="NZ_VDLX02000012.1"/>
</dbReference>
<dbReference type="GO" id="GO:0009103">
    <property type="term" value="P:lipopolysaccharide biosynthetic process"/>
    <property type="evidence" value="ECO:0007669"/>
    <property type="project" value="TreeGrafter"/>
</dbReference>
<evidence type="ECO:0000313" key="2">
    <source>
        <dbReference type="EMBL" id="KAB8191570.1"/>
    </source>
</evidence>
<keyword evidence="2" id="KW-0012">Acyltransferase</keyword>
<dbReference type="Pfam" id="PF01757">
    <property type="entry name" value="Acyl_transf_3"/>
    <property type="match status" value="1"/>
</dbReference>
<reference evidence="2 3" key="1">
    <citation type="submission" date="2019-10" db="EMBL/GenBank/DDBJ databases">
        <title>Nonomuraea sp. nov., isolated from Phyllanthus amarus.</title>
        <authorList>
            <person name="Klykleung N."/>
            <person name="Tanasupawat S."/>
        </authorList>
    </citation>
    <scope>NUCLEOTIDE SEQUENCE [LARGE SCALE GENOMIC DNA]</scope>
    <source>
        <strain evidence="2 3">PA1-10</strain>
    </source>
</reference>
<dbReference type="AlphaFoldDB" id="A0A5C4W242"/>
<proteinExistence type="predicted"/>
<comment type="caution">
    <text evidence="2">The sequence shown here is derived from an EMBL/GenBank/DDBJ whole genome shotgun (WGS) entry which is preliminary data.</text>
</comment>
<dbReference type="InterPro" id="IPR050879">
    <property type="entry name" value="Acyltransferase_3"/>
</dbReference>
<dbReference type="Proteomes" id="UP000312512">
    <property type="component" value="Unassembled WGS sequence"/>
</dbReference>
<evidence type="ECO:0000313" key="3">
    <source>
        <dbReference type="Proteomes" id="UP000312512"/>
    </source>
</evidence>
<organism evidence="2 3">
    <name type="scientific">Nonomuraea phyllanthi</name>
    <dbReference type="NCBI Taxonomy" id="2219224"/>
    <lineage>
        <taxon>Bacteria</taxon>
        <taxon>Bacillati</taxon>
        <taxon>Actinomycetota</taxon>
        <taxon>Actinomycetes</taxon>
        <taxon>Streptosporangiales</taxon>
        <taxon>Streptosporangiaceae</taxon>
        <taxon>Nonomuraea</taxon>
    </lineage>
</organism>
<keyword evidence="2" id="KW-0808">Transferase</keyword>
<dbReference type="GO" id="GO:0016020">
    <property type="term" value="C:membrane"/>
    <property type="evidence" value="ECO:0007669"/>
    <property type="project" value="TreeGrafter"/>
</dbReference>
<dbReference type="PANTHER" id="PTHR23028:SF53">
    <property type="entry name" value="ACYL_TRANSF_3 DOMAIN-CONTAINING PROTEIN"/>
    <property type="match status" value="1"/>
</dbReference>
<sequence length="365" mass="40244">MSAPDRLGRHRLPQRTRLYEIDALRITAAVAVMIYHYVFSGPVGGSSPLRFAAADEVARFGYLGVDLFFVISGFVVLLNAWDRRPRAFLVSRIVRLYPAFWVAVTITALVSITLGMGRYPVTFVQYLANLTMLNSLPDIPDIDVVYWTLWAEIRFYVLIFALSWIGVTLGRVTAMLWGWLALTFLLQSGVLPAPVHGLADLVVQSQFSHYFIAGMALCAIHRYGMSWQPGLIVAICLGNAVHRGIEFAGKVGSRYHTDIAAGVVVAVIVAIFVAMTLVALRVTHRLGRPWFAVAGALTYPLYLVHAHVGFILFTRLGDLAQPHLLLIGVMALMGLLAYAIHTLVERPLAPALKRLLSAREAPRPG</sequence>
<dbReference type="OrthoDB" id="9807745at2"/>
<dbReference type="GO" id="GO:0016747">
    <property type="term" value="F:acyltransferase activity, transferring groups other than amino-acyl groups"/>
    <property type="evidence" value="ECO:0007669"/>
    <property type="project" value="InterPro"/>
</dbReference>
<keyword evidence="3" id="KW-1185">Reference proteome</keyword>
<protein>
    <submittedName>
        <fullName evidence="2">Acyltransferase family protein</fullName>
    </submittedName>
</protein>